<gene>
    <name evidence="1" type="ORF">A4H34_01665</name>
</gene>
<evidence type="ECO:0000313" key="2">
    <source>
        <dbReference type="Proteomes" id="UP000078368"/>
    </source>
</evidence>
<organism evidence="1 2">
    <name type="scientific">Peptidiphaga gingivicola</name>
    <dbReference type="NCBI Taxonomy" id="2741497"/>
    <lineage>
        <taxon>Bacteria</taxon>
        <taxon>Bacillati</taxon>
        <taxon>Actinomycetota</taxon>
        <taxon>Actinomycetes</taxon>
        <taxon>Actinomycetales</taxon>
        <taxon>Actinomycetaceae</taxon>
        <taxon>Peptidiphaga</taxon>
    </lineage>
</organism>
<name>A0A179B3G8_9ACTO</name>
<dbReference type="AlphaFoldDB" id="A0A179B3G8"/>
<proteinExistence type="predicted"/>
<dbReference type="EMBL" id="LVZK01000001">
    <property type="protein sequence ID" value="OAP85925.1"/>
    <property type="molecule type" value="Genomic_DNA"/>
</dbReference>
<evidence type="ECO:0000313" key="1">
    <source>
        <dbReference type="EMBL" id="OAP85925.1"/>
    </source>
</evidence>
<protein>
    <submittedName>
        <fullName evidence="1">Uncharacterized protein</fullName>
    </submittedName>
</protein>
<reference evidence="1 2" key="1">
    <citation type="submission" date="2016-04" db="EMBL/GenBank/DDBJ databases">
        <title>Peptidophaga gingivicola gen. nov., sp. nov., isolated from human subgingival plaque.</title>
        <authorList>
            <person name="Beall C.J."/>
            <person name="Mokrzan E.M."/>
            <person name="Griffen A.L."/>
            <person name="Leys E.J."/>
        </authorList>
    </citation>
    <scope>NUCLEOTIDE SEQUENCE [LARGE SCALE GENOMIC DNA]</scope>
    <source>
        <strain evidence="1 2">BA112</strain>
    </source>
</reference>
<accession>A0A179B3G8</accession>
<comment type="caution">
    <text evidence="1">The sequence shown here is derived from an EMBL/GenBank/DDBJ whole genome shotgun (WGS) entry which is preliminary data.</text>
</comment>
<dbReference type="Proteomes" id="UP000078368">
    <property type="component" value="Unassembled WGS sequence"/>
</dbReference>
<keyword evidence="2" id="KW-1185">Reference proteome</keyword>
<sequence length="86" mass="9233">MIFWRLSASSYKPVAIPSRILQAALAVPPSKPRSEATARLMAAISVKESLTEENKPNESSIALVRQSSIPCSRSAFGVAITSSFPQ</sequence>